<dbReference type="RefSeq" id="WP_092330702.1">
    <property type="nucleotide sequence ID" value="NZ_FNCP01000004.1"/>
</dbReference>
<evidence type="ECO:0000313" key="3">
    <source>
        <dbReference type="Proteomes" id="UP000198656"/>
    </source>
</evidence>
<feature type="coiled-coil region" evidence="1">
    <location>
        <begin position="64"/>
        <end position="91"/>
    </location>
</feature>
<gene>
    <name evidence="2" type="ORF">SAMN05443529_10485</name>
</gene>
<dbReference type="InterPro" id="IPR009057">
    <property type="entry name" value="Homeodomain-like_sf"/>
</dbReference>
<organism evidence="2 3">
    <name type="scientific">Desulfosporosinus hippei DSM 8344</name>
    <dbReference type="NCBI Taxonomy" id="1121419"/>
    <lineage>
        <taxon>Bacteria</taxon>
        <taxon>Bacillati</taxon>
        <taxon>Bacillota</taxon>
        <taxon>Clostridia</taxon>
        <taxon>Eubacteriales</taxon>
        <taxon>Desulfitobacteriaceae</taxon>
        <taxon>Desulfosporosinus</taxon>
    </lineage>
</organism>
<dbReference type="GO" id="GO:0006313">
    <property type="term" value="P:DNA transposition"/>
    <property type="evidence" value="ECO:0007669"/>
    <property type="project" value="InterPro"/>
</dbReference>
<dbReference type="GO" id="GO:0003677">
    <property type="term" value="F:DNA binding"/>
    <property type="evidence" value="ECO:0007669"/>
    <property type="project" value="InterPro"/>
</dbReference>
<proteinExistence type="predicted"/>
<dbReference type="SUPFAM" id="SSF46689">
    <property type="entry name" value="Homeodomain-like"/>
    <property type="match status" value="1"/>
</dbReference>
<dbReference type="PANTHER" id="PTHR33215:SF13">
    <property type="entry name" value="PROTEIN DISTAL ANTENNA"/>
    <property type="match status" value="1"/>
</dbReference>
<dbReference type="GO" id="GO:0004803">
    <property type="term" value="F:transposase activity"/>
    <property type="evidence" value="ECO:0007669"/>
    <property type="project" value="InterPro"/>
</dbReference>
<sequence length="97" mass="10674">MGKHKQQYSAEFKQDAVEYYHSSGKSLEQVAGDLKVSKSALSKWVSSAQTNHGTVNHRGSGNLSSDAEKEIARLKKELKDSKDALDILKKAISILNN</sequence>
<keyword evidence="1" id="KW-0175">Coiled coil</keyword>
<dbReference type="InterPro" id="IPR051839">
    <property type="entry name" value="RD_transcriptional_regulator"/>
</dbReference>
<dbReference type="InterPro" id="IPR002514">
    <property type="entry name" value="Transposase_8"/>
</dbReference>
<dbReference type="Pfam" id="PF01527">
    <property type="entry name" value="HTH_Tnp_1"/>
    <property type="match status" value="1"/>
</dbReference>
<evidence type="ECO:0000256" key="1">
    <source>
        <dbReference type="SAM" id="Coils"/>
    </source>
</evidence>
<protein>
    <submittedName>
        <fullName evidence="2">Transposase</fullName>
    </submittedName>
</protein>
<accession>A0A1G7VCP7</accession>
<dbReference type="PANTHER" id="PTHR33215">
    <property type="entry name" value="PROTEIN DISTAL ANTENNA"/>
    <property type="match status" value="1"/>
</dbReference>
<dbReference type="EMBL" id="FNCP01000004">
    <property type="protein sequence ID" value="SDG57615.1"/>
    <property type="molecule type" value="Genomic_DNA"/>
</dbReference>
<dbReference type="AlphaFoldDB" id="A0A1G7VCP7"/>
<keyword evidence="3" id="KW-1185">Reference proteome</keyword>
<reference evidence="3" key="1">
    <citation type="submission" date="2016-10" db="EMBL/GenBank/DDBJ databases">
        <authorList>
            <person name="Varghese N."/>
            <person name="Submissions S."/>
        </authorList>
    </citation>
    <scope>NUCLEOTIDE SEQUENCE [LARGE SCALE GENOMIC DNA]</scope>
    <source>
        <strain evidence="3">DSM 8344</strain>
    </source>
</reference>
<name>A0A1G7VCP7_9FIRM</name>
<dbReference type="Gene3D" id="1.10.10.60">
    <property type="entry name" value="Homeodomain-like"/>
    <property type="match status" value="1"/>
</dbReference>
<dbReference type="STRING" id="1121419.SAMN05443529_10485"/>
<evidence type="ECO:0000313" key="2">
    <source>
        <dbReference type="EMBL" id="SDG57615.1"/>
    </source>
</evidence>
<dbReference type="Proteomes" id="UP000198656">
    <property type="component" value="Unassembled WGS sequence"/>
</dbReference>
<dbReference type="OrthoDB" id="9813731at2"/>